<feature type="region of interest" description="Disordered" evidence="1">
    <location>
        <begin position="662"/>
        <end position="697"/>
    </location>
</feature>
<proteinExistence type="predicted"/>
<name>A0A8A1UJ52_STRR1</name>
<dbReference type="Proteomes" id="UP000011074">
    <property type="component" value="Chromosome"/>
</dbReference>
<feature type="transmembrane region" description="Helical" evidence="2">
    <location>
        <begin position="116"/>
        <end position="136"/>
    </location>
</feature>
<dbReference type="GeneID" id="66854365"/>
<dbReference type="AlphaFoldDB" id="A0A8A1UJ52"/>
<dbReference type="Pfam" id="PF13559">
    <property type="entry name" value="DUF4129"/>
    <property type="match status" value="1"/>
</dbReference>
<dbReference type="PANTHER" id="PTHR42736:SF1">
    <property type="entry name" value="PROTEIN-GLUTAMINE GAMMA-GLUTAMYLTRANSFERASE"/>
    <property type="match status" value="1"/>
</dbReference>
<dbReference type="PANTHER" id="PTHR42736">
    <property type="entry name" value="PROTEIN-GLUTAMINE GAMMA-GLUTAMYLTRANSFERASE"/>
    <property type="match status" value="1"/>
</dbReference>
<feature type="transmembrane region" description="Helical" evidence="2">
    <location>
        <begin position="58"/>
        <end position="76"/>
    </location>
</feature>
<feature type="region of interest" description="Disordered" evidence="1">
    <location>
        <begin position="553"/>
        <end position="626"/>
    </location>
</feature>
<protein>
    <submittedName>
        <fullName evidence="4">Transglutaminase</fullName>
    </submittedName>
</protein>
<dbReference type="PROSITE" id="PS51257">
    <property type="entry name" value="PROKAR_LIPOPROTEIN"/>
    <property type="match status" value="1"/>
</dbReference>
<accession>A0A8A1UJ52</accession>
<dbReference type="InterPro" id="IPR002931">
    <property type="entry name" value="Transglutaminase-like"/>
</dbReference>
<gene>
    <name evidence="4" type="ORF">SRIM_010470</name>
</gene>
<feature type="transmembrane region" description="Helical" evidence="2">
    <location>
        <begin position="143"/>
        <end position="160"/>
    </location>
</feature>
<dbReference type="SMART" id="SM00460">
    <property type="entry name" value="TGc"/>
    <property type="match status" value="1"/>
</dbReference>
<dbReference type="InterPro" id="IPR025403">
    <property type="entry name" value="TgpA-like_C"/>
</dbReference>
<dbReference type="Pfam" id="PF11992">
    <property type="entry name" value="TgpA_N"/>
    <property type="match status" value="1"/>
</dbReference>
<dbReference type="SUPFAM" id="SSF54001">
    <property type="entry name" value="Cysteine proteinases"/>
    <property type="match status" value="1"/>
</dbReference>
<keyword evidence="2" id="KW-0812">Transmembrane</keyword>
<feature type="compositionally biased region" description="Polar residues" evidence="1">
    <location>
        <begin position="568"/>
        <end position="578"/>
    </location>
</feature>
<feature type="domain" description="Transglutaminase-like" evidence="3">
    <location>
        <begin position="489"/>
        <end position="559"/>
    </location>
</feature>
<reference evidence="4" key="1">
    <citation type="submission" date="2012-12" db="EMBL/GenBank/DDBJ databases">
        <authorList>
            <person name="Pethick F.E."/>
            <person name="MacFadyen A.C."/>
            <person name="Tang Z."/>
            <person name="Sangal V."/>
            <person name="Tze-Tze L."/>
            <person name="Chu J."/>
            <person name="Guo M."/>
            <person name="Kirby R."/>
            <person name="Hoskisson P.A."/>
            <person name="Herron P.R."/>
            <person name="Hunter I.S."/>
        </authorList>
    </citation>
    <scope>NUCLEOTIDE SEQUENCE</scope>
    <source>
        <strain evidence="4">ATCC 10970</strain>
    </source>
</reference>
<dbReference type="InterPro" id="IPR021878">
    <property type="entry name" value="TgpA_N"/>
</dbReference>
<feature type="transmembrane region" description="Helical" evidence="2">
    <location>
        <begin position="232"/>
        <end position="255"/>
    </location>
</feature>
<feature type="transmembrane region" description="Helical" evidence="2">
    <location>
        <begin position="30"/>
        <end position="49"/>
    </location>
</feature>
<sequence length="848" mass="89154">MSGRARLTVCAVVATLGASCALLPLVDPVGWMLQAAILLTIVSGVGALARRVPLARPLTVAAQAVVALLLLTVLFAHDKAIALVLPGPDVFAEFGELVQEGVADVSRYAIPAPVTAGIRLLLVGGVLVVGLIVDALAVTYRSAAPAGLPLLALYSVAAGLSQGGAGWLWFLVAGAGYLLLLLAEGRDRLSQWGRVFGGRSAGSGRPAFSGGQSYAGTVGGPAQAPVRMGRRIGALVLGVALVVPAVLPSLGGGLLGQAVAGRGPGGGGGTISAVNPLVSLQNSLNQPEDRQVLNYRTTASDTRDMYLRIVALDQFDGTAWKPSERAVKDVPDRLPEPAGLSPEVDVTPVNTSISTAPWYAQNWLPLPYPASRVDIAGRWRFEPEGRTLVGDRGQNTRGVQYQVESLLVRPTARQLEEAPAPPAELTREYTKVPDSLPPVVRETAKQVTKGAGTAYDKAVRLQDWFSLNGGFTYNTEVRAGSGTEAISRFLEQKEGFCVHFAFSMAAMARTLGIPARVAVGFTPGTRQSDGSTSVGLKDAHAWPELYFEGTGWTRFEPTPSRGTLPDYTLTNTPSNGGTNAPAPQPSRSAAAPVGPSPAQSCAPAERRVGPCWTPPAQSTSGPAEGGPSPWTVAAIVIGIPLLLLLLLLPVLWRLRARSRRLGGSVAGRHRPRSAAAPDLRTAHLEPDDSGWDGGGAPESRGGIPAGATRTLAAWQELIDSGWDYGILPDESLTPRKAAERIVRIGELRAPAAESAHRVAASVEQVLYAPHPQPAPGLADEVRRVRTGLHDAASRRLRLRALLAPRSAARALWTLSSRWSAFLARCATSPPATAVRKVASALRLSRERT</sequence>
<evidence type="ECO:0000313" key="5">
    <source>
        <dbReference type="Proteomes" id="UP000011074"/>
    </source>
</evidence>
<feature type="transmembrane region" description="Helical" evidence="2">
    <location>
        <begin position="166"/>
        <end position="183"/>
    </location>
</feature>
<dbReference type="EMBL" id="CP048261">
    <property type="protein sequence ID" value="QST80543.1"/>
    <property type="molecule type" value="Genomic_DNA"/>
</dbReference>
<keyword evidence="2" id="KW-1133">Transmembrane helix</keyword>
<evidence type="ECO:0000256" key="2">
    <source>
        <dbReference type="SAM" id="Phobius"/>
    </source>
</evidence>
<evidence type="ECO:0000259" key="3">
    <source>
        <dbReference type="SMART" id="SM00460"/>
    </source>
</evidence>
<evidence type="ECO:0000256" key="1">
    <source>
        <dbReference type="SAM" id="MobiDB-lite"/>
    </source>
</evidence>
<reference evidence="4" key="2">
    <citation type="submission" date="2020-01" db="EMBL/GenBank/DDBJ databases">
        <authorList>
            <person name="Algora L."/>
            <person name="Schniete J.K."/>
            <person name="MacFadyen A."/>
            <person name="Hoskisson P.A."/>
            <person name="Hunter I.S."/>
            <person name="Herron P.R."/>
        </authorList>
    </citation>
    <scope>NUCLEOTIDE SEQUENCE</scope>
    <source>
        <strain evidence="4">ATCC 10970</strain>
    </source>
</reference>
<feature type="transmembrane region" description="Helical" evidence="2">
    <location>
        <begin position="630"/>
        <end position="652"/>
    </location>
</feature>
<keyword evidence="2" id="KW-0472">Membrane</keyword>
<organism evidence="4 5">
    <name type="scientific">Streptomyces rimosus subsp. rimosus (strain ATCC 10970 / DSM 40260 / JCM 4667 / NRRL 2234)</name>
    <dbReference type="NCBI Taxonomy" id="1265868"/>
    <lineage>
        <taxon>Bacteria</taxon>
        <taxon>Bacillati</taxon>
        <taxon>Actinomycetota</taxon>
        <taxon>Actinomycetes</taxon>
        <taxon>Kitasatosporales</taxon>
        <taxon>Streptomycetaceae</taxon>
        <taxon>Streptomyces</taxon>
    </lineage>
</organism>
<dbReference type="Pfam" id="PF01841">
    <property type="entry name" value="Transglut_core"/>
    <property type="match status" value="1"/>
</dbReference>
<evidence type="ECO:0000313" key="4">
    <source>
        <dbReference type="EMBL" id="QST80543.1"/>
    </source>
</evidence>
<reference evidence="4" key="3">
    <citation type="journal article" date="2021" name="bioRxiv">
        <title>Bilateral symmetry of linear streptomycete chromosomes.</title>
        <authorList>
            <person name="Algora-Gallardo L."/>
            <person name="Schniete J.K."/>
            <person name="Mark D.R."/>
            <person name="Hunter I.S."/>
            <person name="Herron P.R."/>
        </authorList>
    </citation>
    <scope>NUCLEOTIDE SEQUENCE</scope>
    <source>
        <strain evidence="4">ATCC 10970</strain>
    </source>
</reference>
<dbReference type="InterPro" id="IPR038765">
    <property type="entry name" value="Papain-like_cys_pep_sf"/>
</dbReference>
<dbReference type="RefSeq" id="WP_030180147.1">
    <property type="nucleotide sequence ID" value="NZ_CP048261.1"/>
</dbReference>
<dbReference type="Gene3D" id="3.10.620.30">
    <property type="match status" value="1"/>
</dbReference>
<dbReference type="InterPro" id="IPR052901">
    <property type="entry name" value="Bact_TGase-like"/>
</dbReference>